<proteinExistence type="predicted"/>
<accession>A0A8J3HY33</accession>
<evidence type="ECO:0000313" key="2">
    <source>
        <dbReference type="Proteomes" id="UP000637906"/>
    </source>
</evidence>
<name>A0A8J3HY33_9RICK</name>
<reference evidence="1 2" key="1">
    <citation type="journal article" date="2021" name="Microb. Ecol.">
        <title>Candidatus Mesenet longicola: Novel Endosymbionts of Brontispa longissima that Induce Cytoplasmic Incompatibility.</title>
        <authorList>
            <person name="Takano S."/>
            <person name="Gotoh Y."/>
            <person name="Hayashi T."/>
        </authorList>
    </citation>
    <scope>NUCLEOTIDE SEQUENCE [LARGE SCALE GENOMIC DNA]</scope>
    <source>
        <strain evidence="1">L5</strain>
    </source>
</reference>
<evidence type="ECO:0000313" key="1">
    <source>
        <dbReference type="EMBL" id="GHM59671.1"/>
    </source>
</evidence>
<dbReference type="EMBL" id="BNGU01000025">
    <property type="protein sequence ID" value="GHM59671.1"/>
    <property type="molecule type" value="Genomic_DNA"/>
</dbReference>
<protein>
    <submittedName>
        <fullName evidence="1">Uncharacterized protein</fullName>
    </submittedName>
</protein>
<organism evidence="1 2">
    <name type="scientific">Candidatus Mesenet longicola</name>
    <dbReference type="NCBI Taxonomy" id="1892558"/>
    <lineage>
        <taxon>Bacteria</taxon>
        <taxon>Pseudomonadati</taxon>
        <taxon>Pseudomonadota</taxon>
        <taxon>Alphaproteobacteria</taxon>
        <taxon>Rickettsiales</taxon>
        <taxon>Anaplasmataceae</taxon>
        <taxon>Candidatus Mesenet</taxon>
    </lineage>
</organism>
<comment type="caution">
    <text evidence="1">The sequence shown here is derived from an EMBL/GenBank/DDBJ whole genome shotgun (WGS) entry which is preliminary data.</text>
</comment>
<gene>
    <name evidence="1" type="ORF">sL5_06640</name>
</gene>
<dbReference type="AlphaFoldDB" id="A0A8J3HY33"/>
<keyword evidence="2" id="KW-1185">Reference proteome</keyword>
<dbReference type="Proteomes" id="UP000637906">
    <property type="component" value="Unassembled WGS sequence"/>
</dbReference>
<sequence>MLTIGNKTYRSTVSVDDQLVDAIAALPSPFSNLKEDRLATNKELFVILNREIDLALKLNKESGIGILDDQAQATIDKISKLKKNFQDKTEVDYSLYDDTLNDLYDNFYPPLKDGENVLRIKSLTYEGYQCKSDENAYMIAEGEVGFSDYERIGTSNVWDCVALIIRNKKTLKTALAHIDTKCGEE</sequence>